<evidence type="ECO:0000256" key="1">
    <source>
        <dbReference type="SAM" id="Phobius"/>
    </source>
</evidence>
<keyword evidence="1" id="KW-1133">Transmembrane helix</keyword>
<keyword evidence="3" id="KW-1185">Reference proteome</keyword>
<dbReference type="EMBL" id="JAHLQF010000001">
    <property type="protein sequence ID" value="MBU5483848.1"/>
    <property type="molecule type" value="Genomic_DNA"/>
</dbReference>
<dbReference type="PANTHER" id="PTHR37305:SF1">
    <property type="entry name" value="MEMBRANE PROTEIN"/>
    <property type="match status" value="1"/>
</dbReference>
<protein>
    <recommendedName>
        <fullName evidence="4">ABC transporter permease</fullName>
    </recommendedName>
</protein>
<feature type="transmembrane region" description="Helical" evidence="1">
    <location>
        <begin position="103"/>
        <end position="125"/>
    </location>
</feature>
<feature type="transmembrane region" description="Helical" evidence="1">
    <location>
        <begin position="161"/>
        <end position="182"/>
    </location>
</feature>
<dbReference type="Proteomes" id="UP000726170">
    <property type="component" value="Unassembled WGS sequence"/>
</dbReference>
<dbReference type="RefSeq" id="WP_216438231.1">
    <property type="nucleotide sequence ID" value="NZ_JAHLQF010000001.1"/>
</dbReference>
<name>A0ABS6EF58_9CLOT</name>
<feature type="transmembrane region" description="Helical" evidence="1">
    <location>
        <begin position="243"/>
        <end position="267"/>
    </location>
</feature>
<feature type="transmembrane region" description="Helical" evidence="1">
    <location>
        <begin position="189"/>
        <end position="211"/>
    </location>
</feature>
<evidence type="ECO:0000313" key="2">
    <source>
        <dbReference type="EMBL" id="MBU5483848.1"/>
    </source>
</evidence>
<reference evidence="2 3" key="1">
    <citation type="submission" date="2021-06" db="EMBL/GenBank/DDBJ databases">
        <authorList>
            <person name="Sun Q."/>
            <person name="Li D."/>
        </authorList>
    </citation>
    <scope>NUCLEOTIDE SEQUENCE [LARGE SCALE GENOMIC DNA]</scope>
    <source>
        <strain evidence="2 3">MSJ-11</strain>
    </source>
</reference>
<gene>
    <name evidence="2" type="ORF">KQI86_05850</name>
</gene>
<accession>A0ABS6EF58</accession>
<organism evidence="2 3">
    <name type="scientific">Clostridium mobile</name>
    <dbReference type="NCBI Taxonomy" id="2841512"/>
    <lineage>
        <taxon>Bacteria</taxon>
        <taxon>Bacillati</taxon>
        <taxon>Bacillota</taxon>
        <taxon>Clostridia</taxon>
        <taxon>Eubacteriales</taxon>
        <taxon>Clostridiaceae</taxon>
        <taxon>Clostridium</taxon>
    </lineage>
</organism>
<keyword evidence="1" id="KW-0812">Transmembrane</keyword>
<sequence>MKALVLSELERIWSKKSTWLILLSIPLVIYASARYYLGHNLNMTIDSPQYTSFGNFANAVMQEQLIVFFNIVLILLCVLVFTDEFTSGSIRMVFIRSVYYWEVFFSKLCSVAITMFVFVMAYFILSLPIGYILMPKLENVSIFYHSSKFTIKESILYGIKYYAIAYLTLMSMAFVISFIAMISKSITSAVGMSITFLFGSLIYPQILMIAFREMSDKLMSYQLLSITHIQHMGIAMMLGEKGFFSGFILIILTVYIIVFGILSYLIFNKTSKYV</sequence>
<proteinExistence type="predicted"/>
<feature type="transmembrane region" description="Helical" evidence="1">
    <location>
        <begin position="65"/>
        <end position="82"/>
    </location>
</feature>
<evidence type="ECO:0000313" key="3">
    <source>
        <dbReference type="Proteomes" id="UP000726170"/>
    </source>
</evidence>
<evidence type="ECO:0008006" key="4">
    <source>
        <dbReference type="Google" id="ProtNLM"/>
    </source>
</evidence>
<comment type="caution">
    <text evidence="2">The sequence shown here is derived from an EMBL/GenBank/DDBJ whole genome shotgun (WGS) entry which is preliminary data.</text>
</comment>
<dbReference type="PANTHER" id="PTHR37305">
    <property type="entry name" value="INTEGRAL MEMBRANE PROTEIN-RELATED"/>
    <property type="match status" value="1"/>
</dbReference>
<keyword evidence="1" id="KW-0472">Membrane</keyword>
<feature type="transmembrane region" description="Helical" evidence="1">
    <location>
        <begin position="20"/>
        <end position="37"/>
    </location>
</feature>